<evidence type="ECO:0000313" key="3">
    <source>
        <dbReference type="Proteomes" id="UP000001137"/>
    </source>
</evidence>
<dbReference type="FunFam" id="3.40.50.720:FF:000084">
    <property type="entry name" value="Short-chain dehydrogenase reductase"/>
    <property type="match status" value="1"/>
</dbReference>
<comment type="similarity">
    <text evidence="1">Belongs to the short-chain dehydrogenases/reductases (SDR) family.</text>
</comment>
<dbReference type="PRINTS" id="PR00081">
    <property type="entry name" value="GDHRDH"/>
</dbReference>
<dbReference type="PANTHER" id="PTHR42879">
    <property type="entry name" value="3-OXOACYL-(ACYL-CARRIER-PROTEIN) REDUCTASE"/>
    <property type="match status" value="1"/>
</dbReference>
<dbReference type="Pfam" id="PF13561">
    <property type="entry name" value="adh_short_C2"/>
    <property type="match status" value="1"/>
</dbReference>
<gene>
    <name evidence="2" type="ordered locus">Cmaq_0839</name>
</gene>
<dbReference type="GeneID" id="5709764"/>
<dbReference type="STRING" id="397948.Cmaq_0839"/>
<protein>
    <submittedName>
        <fullName evidence="2">Short-chain dehydrogenase/reductase SDR</fullName>
    </submittedName>
</protein>
<dbReference type="AlphaFoldDB" id="A8MD18"/>
<name>A8MD18_CALMQ</name>
<dbReference type="SUPFAM" id="SSF51735">
    <property type="entry name" value="NAD(P)-binding Rossmann-fold domains"/>
    <property type="match status" value="1"/>
</dbReference>
<accession>A8MD18</accession>
<dbReference type="Gene3D" id="3.40.50.720">
    <property type="entry name" value="NAD(P)-binding Rossmann-like Domain"/>
    <property type="match status" value="1"/>
</dbReference>
<dbReference type="OrthoDB" id="24596at2157"/>
<reference evidence="2 3" key="1">
    <citation type="submission" date="2007-10" db="EMBL/GenBank/DDBJ databases">
        <title>Complete sequence of Caldivirga maquilingensis IC-167.</title>
        <authorList>
            <consortium name="US DOE Joint Genome Institute"/>
            <person name="Copeland A."/>
            <person name="Lucas S."/>
            <person name="Lapidus A."/>
            <person name="Barry K."/>
            <person name="Glavina del Rio T."/>
            <person name="Dalin E."/>
            <person name="Tice H."/>
            <person name="Pitluck S."/>
            <person name="Saunders E."/>
            <person name="Brettin T."/>
            <person name="Bruce D."/>
            <person name="Detter J.C."/>
            <person name="Han C."/>
            <person name="Schmutz J."/>
            <person name="Larimer F."/>
            <person name="Land M."/>
            <person name="Hauser L."/>
            <person name="Kyrpides N."/>
            <person name="Ivanova N."/>
            <person name="Biddle J.F."/>
            <person name="Zhang Z."/>
            <person name="Fitz-Gibbon S.T."/>
            <person name="Lowe T.M."/>
            <person name="Saltikov C."/>
            <person name="House C.H."/>
            <person name="Richardson P."/>
        </authorList>
    </citation>
    <scope>NUCLEOTIDE SEQUENCE [LARGE SCALE GENOMIC DNA]</scope>
    <source>
        <strain evidence="3">ATCC 700844 / DSM 13496 / JCM 10307 / IC-167</strain>
    </source>
</reference>
<dbReference type="Proteomes" id="UP000001137">
    <property type="component" value="Chromosome"/>
</dbReference>
<dbReference type="CDD" id="cd05344">
    <property type="entry name" value="BKR_like_SDR_like"/>
    <property type="match status" value="1"/>
</dbReference>
<evidence type="ECO:0000313" key="2">
    <source>
        <dbReference type="EMBL" id="ABW01674.1"/>
    </source>
</evidence>
<dbReference type="EMBL" id="CP000852">
    <property type="protein sequence ID" value="ABW01674.1"/>
    <property type="molecule type" value="Genomic_DNA"/>
</dbReference>
<dbReference type="KEGG" id="cma:Cmaq_0839"/>
<dbReference type="HOGENOM" id="CLU_010194_1_2_2"/>
<dbReference type="InterPro" id="IPR050259">
    <property type="entry name" value="SDR"/>
</dbReference>
<organism evidence="2 3">
    <name type="scientific">Caldivirga maquilingensis (strain ATCC 700844 / DSM 13496 / JCM 10307 / IC-167)</name>
    <dbReference type="NCBI Taxonomy" id="397948"/>
    <lineage>
        <taxon>Archaea</taxon>
        <taxon>Thermoproteota</taxon>
        <taxon>Thermoprotei</taxon>
        <taxon>Thermoproteales</taxon>
        <taxon>Thermoproteaceae</taxon>
        <taxon>Caldivirga</taxon>
    </lineage>
</organism>
<proteinExistence type="inferred from homology"/>
<keyword evidence="3" id="KW-1185">Reference proteome</keyword>
<sequence length="263" mass="28716">MDLGLRGKVAIVTASSRGIGKGVARVMLQEGARVMLFARSIDELKNTALELSRETGGDVAYVQGDLTNRDDVMRLIEETRRVMGPIDVLVYNTGPPKPGLFSELTFDDWDYAVKLLLLSAVWLTKGVVNDMVKRGWGRLIYVTSLTLRQPISNLVLSNTVRLSLAGLVKSLANEYGPKGITANGVMQGYVMTDRVRKLAEDEAKRSGVSIEEVLRSMAKDIPVGRYGNPEEIGYLVAFLASDKASYINGSMILIDGGFVKCVP</sequence>
<dbReference type="InterPro" id="IPR036291">
    <property type="entry name" value="NAD(P)-bd_dom_sf"/>
</dbReference>
<dbReference type="PANTHER" id="PTHR42879:SF6">
    <property type="entry name" value="NADPH-DEPENDENT REDUCTASE BACG"/>
    <property type="match status" value="1"/>
</dbReference>
<dbReference type="eggNOG" id="arCOG01259">
    <property type="taxonomic scope" value="Archaea"/>
</dbReference>
<dbReference type="InterPro" id="IPR002347">
    <property type="entry name" value="SDR_fam"/>
</dbReference>
<dbReference type="RefSeq" id="WP_012185893.1">
    <property type="nucleotide sequence ID" value="NC_009954.1"/>
</dbReference>
<evidence type="ECO:0000256" key="1">
    <source>
        <dbReference type="ARBA" id="ARBA00006484"/>
    </source>
</evidence>